<dbReference type="PIRSF" id="PIRSF005962">
    <property type="entry name" value="Pept_M20D_amidohydro"/>
    <property type="match status" value="1"/>
</dbReference>
<feature type="binding site" evidence="2">
    <location>
        <position position="356"/>
    </location>
    <ligand>
        <name>Mn(2+)</name>
        <dbReference type="ChEBI" id="CHEBI:29035"/>
        <label>2</label>
    </ligand>
</feature>
<sequence length="385" mass="43110">MEEKNCVCNGECLDKVMYLKDSVYDYRKNLHCIAEEGRVEFKTYDYIKSVLDGLGLESKKWLETGLAGIIKGKDAQKTVAFRADIDGLMSKDGTVKHLCGHDGHMSILLGLIKYVNDNKDKLKDNFVFIFQPAEEGPGGSEDMVKDGIIEYYGIDEIYGLHVNPLLDEGVIGIKKGSMMAGTIDFEINIVSKSAHGAMPQNGIDGIVISAEVINSLQTIISRNVSPIDSAVITVGKIRGGARRNIVAENVSLEGTVRYAKDEVYANVLDRMKKICEFTAAKYDCKIDMSVCNECRAVINDDNLYQEFKDAFKGDNVVELDFQMGAEDFAFFQRAVPGFFFNIGTRNEERGFTAGLHNEQFDFDEKIILNGVEVYRKLMEYKNMFL</sequence>
<keyword evidence="1 4" id="KW-0378">Hydrolase</keyword>
<dbReference type="STRING" id="500633.CLOHIR_00822"/>
<dbReference type="PANTHER" id="PTHR11014:SF63">
    <property type="entry name" value="METALLOPEPTIDASE, PUTATIVE (AFU_ORTHOLOGUE AFUA_6G09600)-RELATED"/>
    <property type="match status" value="1"/>
</dbReference>
<feature type="domain" description="Peptidase M20 dimerisation" evidence="3">
    <location>
        <begin position="181"/>
        <end position="282"/>
    </location>
</feature>
<dbReference type="InterPro" id="IPR002933">
    <property type="entry name" value="Peptidase_M20"/>
</dbReference>
<keyword evidence="5" id="KW-1185">Reference proteome</keyword>
<dbReference type="Gene3D" id="3.40.630.10">
    <property type="entry name" value="Zn peptidases"/>
    <property type="match status" value="1"/>
</dbReference>
<evidence type="ECO:0000313" key="5">
    <source>
        <dbReference type="Proteomes" id="UP000003178"/>
    </source>
</evidence>
<dbReference type="FunFam" id="3.30.70.360:FF:000001">
    <property type="entry name" value="N-acetyldiaminopimelate deacetylase"/>
    <property type="match status" value="1"/>
</dbReference>
<dbReference type="InterPro" id="IPR011650">
    <property type="entry name" value="Peptidase_M20_dimer"/>
</dbReference>
<dbReference type="Proteomes" id="UP000003178">
    <property type="component" value="Unassembled WGS sequence"/>
</dbReference>
<proteinExistence type="predicted"/>
<comment type="caution">
    <text evidence="4">The sequence shown here is derived from an EMBL/GenBank/DDBJ whole genome shotgun (WGS) entry which is preliminary data.</text>
</comment>
<dbReference type="Pfam" id="PF01546">
    <property type="entry name" value="Peptidase_M20"/>
    <property type="match status" value="1"/>
</dbReference>
<dbReference type="GO" id="GO:0019877">
    <property type="term" value="P:diaminopimelate biosynthetic process"/>
    <property type="evidence" value="ECO:0007669"/>
    <property type="project" value="UniProtKB-ARBA"/>
</dbReference>
<evidence type="ECO:0000313" key="4">
    <source>
        <dbReference type="EMBL" id="EEA85517.1"/>
    </source>
</evidence>
<reference evidence="4 5" key="2">
    <citation type="submission" date="2008-10" db="EMBL/GenBank/DDBJ databases">
        <title>Draft genome sequence of Clostridium hiranonis (DSM 13275).</title>
        <authorList>
            <person name="Sudarsanam P."/>
            <person name="Ley R."/>
            <person name="Guruge J."/>
            <person name="Turnbaugh P.J."/>
            <person name="Mahowald M."/>
            <person name="Liep D."/>
            <person name="Gordon J."/>
        </authorList>
    </citation>
    <scope>NUCLEOTIDE SEQUENCE [LARGE SCALE GENOMIC DNA]</scope>
    <source>
        <strain evidence="4 5">DSM 13275</strain>
    </source>
</reference>
<dbReference type="PANTHER" id="PTHR11014">
    <property type="entry name" value="PEPTIDASE M20 FAMILY MEMBER"/>
    <property type="match status" value="1"/>
</dbReference>
<dbReference type="InterPro" id="IPR017439">
    <property type="entry name" value="Amidohydrolase"/>
</dbReference>
<feature type="binding site" evidence="2">
    <location>
        <position position="161"/>
    </location>
    <ligand>
        <name>Mn(2+)</name>
        <dbReference type="ChEBI" id="CHEBI:29035"/>
        <label>2</label>
    </ligand>
</feature>
<dbReference type="AlphaFoldDB" id="B6FY71"/>
<reference evidence="4 5" key="1">
    <citation type="submission" date="2008-09" db="EMBL/GenBank/DDBJ databases">
        <authorList>
            <person name="Fulton L."/>
            <person name="Clifton S."/>
            <person name="Fulton B."/>
            <person name="Xu J."/>
            <person name="Minx P."/>
            <person name="Pepin K.H."/>
            <person name="Johnson M."/>
            <person name="Thiruvilangam P."/>
            <person name="Bhonagiri V."/>
            <person name="Nash W.E."/>
            <person name="Mardis E.R."/>
            <person name="Wilson R.K."/>
        </authorList>
    </citation>
    <scope>NUCLEOTIDE SEQUENCE [LARGE SCALE GENOMIC DNA]</scope>
    <source>
        <strain evidence="4 5">DSM 13275</strain>
    </source>
</reference>
<keyword evidence="2" id="KW-0464">Manganese</keyword>
<evidence type="ECO:0000259" key="3">
    <source>
        <dbReference type="Pfam" id="PF07687"/>
    </source>
</evidence>
<dbReference type="eggNOG" id="COG1473">
    <property type="taxonomic scope" value="Bacteria"/>
</dbReference>
<organism evidence="4 5">
    <name type="scientific">Peptacetobacter hiranonis (strain DSM 13275 / JCM 10541 / KCTC 15199 / TO-931)</name>
    <name type="common">Clostridium hiranonis</name>
    <dbReference type="NCBI Taxonomy" id="500633"/>
    <lineage>
        <taxon>Bacteria</taxon>
        <taxon>Bacillati</taxon>
        <taxon>Bacillota</taxon>
        <taxon>Clostridia</taxon>
        <taxon>Peptostreptococcales</taxon>
        <taxon>Peptostreptococcaceae</taxon>
        <taxon>Peptacetobacter</taxon>
    </lineage>
</organism>
<dbReference type="NCBIfam" id="TIGR01891">
    <property type="entry name" value="amidohydrolases"/>
    <property type="match status" value="1"/>
</dbReference>
<feature type="binding site" evidence="2">
    <location>
        <position position="101"/>
    </location>
    <ligand>
        <name>Mn(2+)</name>
        <dbReference type="ChEBI" id="CHEBI:29035"/>
        <label>2</label>
    </ligand>
</feature>
<dbReference type="EMBL" id="ABWP01000032">
    <property type="protein sequence ID" value="EEA85517.1"/>
    <property type="molecule type" value="Genomic_DNA"/>
</dbReference>
<gene>
    <name evidence="4" type="ORF">CLOHIR_00822</name>
</gene>
<accession>B6FY71</accession>
<dbReference type="RefSeq" id="WP_006439734.1">
    <property type="nucleotide sequence ID" value="NZ_DS995356.1"/>
</dbReference>
<dbReference type="InterPro" id="IPR036264">
    <property type="entry name" value="Bact_exopeptidase_dim_dom"/>
</dbReference>
<name>B6FY71_PEPHT</name>
<dbReference type="GO" id="GO:0050118">
    <property type="term" value="F:N-acetyldiaminopimelate deacetylase activity"/>
    <property type="evidence" value="ECO:0007669"/>
    <property type="project" value="UniProtKB-ARBA"/>
</dbReference>
<dbReference type="Gene3D" id="3.30.70.360">
    <property type="match status" value="1"/>
</dbReference>
<dbReference type="HOGENOM" id="CLU_023257_0_1_9"/>
<evidence type="ECO:0000256" key="2">
    <source>
        <dbReference type="PIRSR" id="PIRSR005962-1"/>
    </source>
</evidence>
<keyword evidence="2" id="KW-0479">Metal-binding</keyword>
<dbReference type="SUPFAM" id="SSF55031">
    <property type="entry name" value="Bacterial exopeptidase dimerisation domain"/>
    <property type="match status" value="1"/>
</dbReference>
<comment type="cofactor">
    <cofactor evidence="2">
        <name>Mn(2+)</name>
        <dbReference type="ChEBI" id="CHEBI:29035"/>
    </cofactor>
    <text evidence="2">The Mn(2+) ion enhances activity.</text>
</comment>
<dbReference type="GO" id="GO:0046872">
    <property type="term" value="F:metal ion binding"/>
    <property type="evidence" value="ECO:0007669"/>
    <property type="project" value="UniProtKB-KW"/>
</dbReference>
<dbReference type="OrthoDB" id="9776731at2"/>
<dbReference type="Pfam" id="PF07687">
    <property type="entry name" value="M20_dimer"/>
    <property type="match status" value="1"/>
</dbReference>
<evidence type="ECO:0000256" key="1">
    <source>
        <dbReference type="ARBA" id="ARBA00022801"/>
    </source>
</evidence>
<protein>
    <submittedName>
        <fullName evidence="4">Amidohydrolase</fullName>
    </submittedName>
</protein>
<feature type="binding site" evidence="2">
    <location>
        <position position="99"/>
    </location>
    <ligand>
        <name>Mn(2+)</name>
        <dbReference type="ChEBI" id="CHEBI:29035"/>
        <label>2</label>
    </ligand>
</feature>
<feature type="binding site" evidence="2">
    <location>
        <position position="135"/>
    </location>
    <ligand>
        <name>Mn(2+)</name>
        <dbReference type="ChEBI" id="CHEBI:29035"/>
        <label>2</label>
    </ligand>
</feature>
<dbReference type="SUPFAM" id="SSF53187">
    <property type="entry name" value="Zn-dependent exopeptidases"/>
    <property type="match status" value="1"/>
</dbReference>